<name>A0ACB7V5V2_DIOAL</name>
<evidence type="ECO:0000313" key="1">
    <source>
        <dbReference type="EMBL" id="KAH7668807.1"/>
    </source>
</evidence>
<dbReference type="Proteomes" id="UP000827976">
    <property type="component" value="Chromosome 11"/>
</dbReference>
<accession>A0ACB7V5V2</accession>
<dbReference type="EMBL" id="CM037021">
    <property type="protein sequence ID" value="KAH7668807.1"/>
    <property type="molecule type" value="Genomic_DNA"/>
</dbReference>
<protein>
    <submittedName>
        <fullName evidence="1">Uncharacterized protein</fullName>
    </submittedName>
</protein>
<reference evidence="2" key="1">
    <citation type="journal article" date="2022" name="Nat. Commun.">
        <title>Chromosome evolution and the genetic basis of agronomically important traits in greater yam.</title>
        <authorList>
            <person name="Bredeson J.V."/>
            <person name="Lyons J.B."/>
            <person name="Oniyinde I.O."/>
            <person name="Okereke N.R."/>
            <person name="Kolade O."/>
            <person name="Nnabue I."/>
            <person name="Nwadili C.O."/>
            <person name="Hribova E."/>
            <person name="Parker M."/>
            <person name="Nwogha J."/>
            <person name="Shu S."/>
            <person name="Carlson J."/>
            <person name="Kariba R."/>
            <person name="Muthemba S."/>
            <person name="Knop K."/>
            <person name="Barton G.J."/>
            <person name="Sherwood A.V."/>
            <person name="Lopez-Montes A."/>
            <person name="Asiedu R."/>
            <person name="Jamnadass R."/>
            <person name="Muchugi A."/>
            <person name="Goodstein D."/>
            <person name="Egesi C.N."/>
            <person name="Featherston J."/>
            <person name="Asfaw A."/>
            <person name="Simpson G.G."/>
            <person name="Dolezel J."/>
            <person name="Hendre P.S."/>
            <person name="Van Deynze A."/>
            <person name="Kumar P.L."/>
            <person name="Obidiegwu J.E."/>
            <person name="Bhattacharjee R."/>
            <person name="Rokhsar D.S."/>
        </authorList>
    </citation>
    <scope>NUCLEOTIDE SEQUENCE [LARGE SCALE GENOMIC DNA]</scope>
    <source>
        <strain evidence="2">cv. TDa95/00328</strain>
    </source>
</reference>
<proteinExistence type="predicted"/>
<evidence type="ECO:0000313" key="2">
    <source>
        <dbReference type="Proteomes" id="UP000827976"/>
    </source>
</evidence>
<keyword evidence="2" id="KW-1185">Reference proteome</keyword>
<comment type="caution">
    <text evidence="1">The sequence shown here is derived from an EMBL/GenBank/DDBJ whole genome shotgun (WGS) entry which is preliminary data.</text>
</comment>
<sequence>MSINWEVRPHGGEVPDYCIQEQGHVTGDVFVNIRDQTIQQIKLLSMWIIRREVNHTTASIIFQICRCISHLMRLFLLDVGYGEEEENEH</sequence>
<gene>
    <name evidence="1" type="ORF">IHE45_11G036000</name>
</gene>
<organism evidence="1 2">
    <name type="scientific">Dioscorea alata</name>
    <name type="common">Purple yam</name>
    <dbReference type="NCBI Taxonomy" id="55571"/>
    <lineage>
        <taxon>Eukaryota</taxon>
        <taxon>Viridiplantae</taxon>
        <taxon>Streptophyta</taxon>
        <taxon>Embryophyta</taxon>
        <taxon>Tracheophyta</taxon>
        <taxon>Spermatophyta</taxon>
        <taxon>Magnoliopsida</taxon>
        <taxon>Liliopsida</taxon>
        <taxon>Dioscoreales</taxon>
        <taxon>Dioscoreaceae</taxon>
        <taxon>Dioscorea</taxon>
    </lineage>
</organism>